<evidence type="ECO:0000313" key="3">
    <source>
        <dbReference type="Proteomes" id="UP000451471"/>
    </source>
</evidence>
<evidence type="ECO:0000256" key="1">
    <source>
        <dbReference type="SAM" id="MobiDB-lite"/>
    </source>
</evidence>
<protein>
    <submittedName>
        <fullName evidence="2">Uncharacterized protein</fullName>
    </submittedName>
</protein>
<dbReference type="EMBL" id="WSZK01000030">
    <property type="protein sequence ID" value="MWG36162.1"/>
    <property type="molecule type" value="Genomic_DNA"/>
</dbReference>
<dbReference type="RefSeq" id="WP_158205816.1">
    <property type="nucleotide sequence ID" value="NZ_WSZK01000030.1"/>
</dbReference>
<evidence type="ECO:0000313" key="2">
    <source>
        <dbReference type="EMBL" id="MWG36162.1"/>
    </source>
</evidence>
<feature type="region of interest" description="Disordered" evidence="1">
    <location>
        <begin position="1"/>
        <end position="46"/>
    </location>
</feature>
<comment type="caution">
    <text evidence="2">The sequence shown here is derived from an EMBL/GenBank/DDBJ whole genome shotgun (WGS) entry which is preliminary data.</text>
</comment>
<dbReference type="Proteomes" id="UP000451471">
    <property type="component" value="Unassembled WGS sequence"/>
</dbReference>
<feature type="compositionally biased region" description="Acidic residues" evidence="1">
    <location>
        <begin position="8"/>
        <end position="34"/>
    </location>
</feature>
<accession>A0A6B0GMR9</accession>
<sequence length="46" mass="4820">MPETIAPEPDDAAESDLEADAEAAETTDEDEEGEFFIPAPGGLRGL</sequence>
<reference evidence="2 3" key="1">
    <citation type="submission" date="2019-12" db="EMBL/GenBank/DDBJ databases">
        <title>Halocatena pleomorpha gen. nov. sp. nov., an extremely halophilic archaeon of family Halobacteriaceae isolated from saltpan soil.</title>
        <authorList>
            <person name="Pal Y."/>
            <person name="Verma A."/>
            <person name="Krishnamurthi S."/>
            <person name="Kumar P."/>
        </authorList>
    </citation>
    <scope>NUCLEOTIDE SEQUENCE [LARGE SCALE GENOMIC DNA]</scope>
    <source>
        <strain evidence="2 3">JCM 16495</strain>
    </source>
</reference>
<keyword evidence="3" id="KW-1185">Reference proteome</keyword>
<gene>
    <name evidence="2" type="ORF">GQS65_17000</name>
</gene>
<dbReference type="AlphaFoldDB" id="A0A6B0GMR9"/>
<name>A0A6B0GMR9_9EURY</name>
<organism evidence="2 3">
    <name type="scientific">Halomarina oriensis</name>
    <dbReference type="NCBI Taxonomy" id="671145"/>
    <lineage>
        <taxon>Archaea</taxon>
        <taxon>Methanobacteriati</taxon>
        <taxon>Methanobacteriota</taxon>
        <taxon>Stenosarchaea group</taxon>
        <taxon>Halobacteria</taxon>
        <taxon>Halobacteriales</taxon>
        <taxon>Natronomonadaceae</taxon>
        <taxon>Halomarina</taxon>
    </lineage>
</organism>
<proteinExistence type="predicted"/>